<accession>A0A2K9DA83</accession>
<feature type="transmembrane region" description="Helical" evidence="1">
    <location>
        <begin position="34"/>
        <end position="59"/>
    </location>
</feature>
<gene>
    <name evidence="2" type="ORF">CXR34_14165</name>
</gene>
<evidence type="ECO:0000256" key="1">
    <source>
        <dbReference type="SAM" id="Phobius"/>
    </source>
</evidence>
<sequence length="200" mass="20058">MNTTPTTADAVPAERPDRVERAAAKRLQGRSRAVWVAVALLVAAAVAVLLAVEAVLAALGQPPALVAPDAIGAALTGGGTTGTIVAATAAVFGLLCLWGALAPGRTHRRALAAGRVPLVVDDAVMAGALSRTAGSAAAVAASHVTTRLGGRRARVSLTPSTGFPVDRERVSRAADDLLTELGAAPRLTARIDVAAEGRLS</sequence>
<dbReference type="Proteomes" id="UP000233276">
    <property type="component" value="Chromosome"/>
</dbReference>
<evidence type="ECO:0000313" key="2">
    <source>
        <dbReference type="EMBL" id="AUG30490.1"/>
    </source>
</evidence>
<dbReference type="RefSeq" id="WP_061782044.1">
    <property type="nucleotide sequence ID" value="NZ_CP025299.1"/>
</dbReference>
<proteinExistence type="predicted"/>
<dbReference type="KEGG" id="mhos:CXR34_14165"/>
<reference evidence="2 3" key="1">
    <citation type="submission" date="2017-12" db="EMBL/GenBank/DDBJ databases">
        <title>Isolation and characterization of estrogens degradatiion strain Microbacterium hominis SJTG1.</title>
        <authorList>
            <person name="Xiong W."/>
            <person name="Yin C."/>
            <person name="Zheng D."/>
            <person name="Liang R."/>
        </authorList>
    </citation>
    <scope>NUCLEOTIDE SEQUENCE [LARGE SCALE GENOMIC DNA]</scope>
    <source>
        <strain evidence="2 3">SJTG1</strain>
    </source>
</reference>
<name>A0A2K9DA83_9MICO</name>
<dbReference type="EMBL" id="CP025299">
    <property type="protein sequence ID" value="AUG30490.1"/>
    <property type="molecule type" value="Genomic_DNA"/>
</dbReference>
<organism evidence="2 3">
    <name type="scientific">Microbacterium hominis</name>
    <dbReference type="NCBI Taxonomy" id="162426"/>
    <lineage>
        <taxon>Bacteria</taxon>
        <taxon>Bacillati</taxon>
        <taxon>Actinomycetota</taxon>
        <taxon>Actinomycetes</taxon>
        <taxon>Micrococcales</taxon>
        <taxon>Microbacteriaceae</taxon>
        <taxon>Microbacterium</taxon>
    </lineage>
</organism>
<evidence type="ECO:0000313" key="3">
    <source>
        <dbReference type="Proteomes" id="UP000233276"/>
    </source>
</evidence>
<feature type="transmembrane region" description="Helical" evidence="1">
    <location>
        <begin position="79"/>
        <end position="101"/>
    </location>
</feature>
<keyword evidence="1" id="KW-1133">Transmembrane helix</keyword>
<keyword evidence="1" id="KW-0472">Membrane</keyword>
<dbReference type="AlphaFoldDB" id="A0A2K9DA83"/>
<evidence type="ECO:0008006" key="4">
    <source>
        <dbReference type="Google" id="ProtNLM"/>
    </source>
</evidence>
<keyword evidence="1" id="KW-0812">Transmembrane</keyword>
<protein>
    <recommendedName>
        <fullName evidence="4">Alkaline shock response membrane anchor protein AmaP</fullName>
    </recommendedName>
</protein>